<dbReference type="InterPro" id="IPR003599">
    <property type="entry name" value="Ig_sub"/>
</dbReference>
<keyword evidence="7" id="KW-0472">Membrane</keyword>
<feature type="chain" id="PRO_5021871420" description="Ig-like domain-containing protein" evidence="11">
    <location>
        <begin position="26"/>
        <end position="366"/>
    </location>
</feature>
<dbReference type="SMART" id="SM00408">
    <property type="entry name" value="IGc2"/>
    <property type="match status" value="1"/>
</dbReference>
<dbReference type="SMART" id="SM00181">
    <property type="entry name" value="EGF"/>
    <property type="match status" value="1"/>
</dbReference>
<dbReference type="Gene3D" id="2.10.25.10">
    <property type="entry name" value="Laminin"/>
    <property type="match status" value="1"/>
</dbReference>
<gene>
    <name evidence="14" type="ORF">WMSIL1_LOCUS10781</name>
</gene>
<feature type="disulfide bond" evidence="10">
    <location>
        <begin position="318"/>
        <end position="327"/>
    </location>
</feature>
<dbReference type="PANTHER" id="PTHR45080:SF8">
    <property type="entry name" value="IG-LIKE DOMAIN-CONTAINING PROTEIN"/>
    <property type="match status" value="1"/>
</dbReference>
<dbReference type="Gene3D" id="2.60.40.10">
    <property type="entry name" value="Immunoglobulins"/>
    <property type="match status" value="1"/>
</dbReference>
<organism evidence="14 15">
    <name type="scientific">Hymenolepis diminuta</name>
    <name type="common">Rat tapeworm</name>
    <dbReference type="NCBI Taxonomy" id="6216"/>
    <lineage>
        <taxon>Eukaryota</taxon>
        <taxon>Metazoa</taxon>
        <taxon>Spiralia</taxon>
        <taxon>Lophotrochozoa</taxon>
        <taxon>Platyhelminthes</taxon>
        <taxon>Cestoda</taxon>
        <taxon>Eucestoda</taxon>
        <taxon>Cyclophyllidea</taxon>
        <taxon>Hymenolepididae</taxon>
        <taxon>Hymenolepis</taxon>
    </lineage>
</organism>
<evidence type="ECO:0000256" key="7">
    <source>
        <dbReference type="ARBA" id="ARBA00023136"/>
    </source>
</evidence>
<evidence type="ECO:0000259" key="13">
    <source>
        <dbReference type="PROSITE" id="PS50835"/>
    </source>
</evidence>
<dbReference type="InterPro" id="IPR050958">
    <property type="entry name" value="Cell_Adh-Cytoskel_Orgn"/>
</dbReference>
<dbReference type="AlphaFoldDB" id="A0A564Z041"/>
<keyword evidence="8 10" id="KW-1015">Disulfide bond</keyword>
<evidence type="ECO:0000256" key="9">
    <source>
        <dbReference type="ARBA" id="ARBA00023319"/>
    </source>
</evidence>
<dbReference type="GO" id="GO:0008046">
    <property type="term" value="F:axon guidance receptor activity"/>
    <property type="evidence" value="ECO:0007669"/>
    <property type="project" value="TreeGrafter"/>
</dbReference>
<dbReference type="GO" id="GO:0005886">
    <property type="term" value="C:plasma membrane"/>
    <property type="evidence" value="ECO:0007669"/>
    <property type="project" value="TreeGrafter"/>
</dbReference>
<keyword evidence="3 11" id="KW-0732">Signal</keyword>
<dbReference type="SMART" id="SM00409">
    <property type="entry name" value="IG"/>
    <property type="match status" value="1"/>
</dbReference>
<evidence type="ECO:0000256" key="1">
    <source>
        <dbReference type="ARBA" id="ARBA00004167"/>
    </source>
</evidence>
<evidence type="ECO:0000256" key="2">
    <source>
        <dbReference type="ARBA" id="ARBA00022692"/>
    </source>
</evidence>
<dbReference type="FunFam" id="2.60.40.10:FF:000017">
    <property type="entry name" value="Down syndrome cell adhesion molecule b"/>
    <property type="match status" value="1"/>
</dbReference>
<dbReference type="Proteomes" id="UP000321570">
    <property type="component" value="Unassembled WGS sequence"/>
</dbReference>
<dbReference type="GO" id="GO:0007156">
    <property type="term" value="P:homophilic cell adhesion via plasma membrane adhesion molecules"/>
    <property type="evidence" value="ECO:0007669"/>
    <property type="project" value="TreeGrafter"/>
</dbReference>
<evidence type="ECO:0000256" key="8">
    <source>
        <dbReference type="ARBA" id="ARBA00023157"/>
    </source>
</evidence>
<dbReference type="EMBL" id="CABIJS010000477">
    <property type="protein sequence ID" value="VUZ52224.1"/>
    <property type="molecule type" value="Genomic_DNA"/>
</dbReference>
<evidence type="ECO:0000256" key="4">
    <source>
        <dbReference type="ARBA" id="ARBA00022737"/>
    </source>
</evidence>
<evidence type="ECO:0000256" key="11">
    <source>
        <dbReference type="SAM" id="SignalP"/>
    </source>
</evidence>
<dbReference type="GO" id="GO:0043025">
    <property type="term" value="C:neuronal cell body"/>
    <property type="evidence" value="ECO:0007669"/>
    <property type="project" value="TreeGrafter"/>
</dbReference>
<dbReference type="InterPro" id="IPR036179">
    <property type="entry name" value="Ig-like_dom_sf"/>
</dbReference>
<feature type="signal peptide" evidence="11">
    <location>
        <begin position="1"/>
        <end position="25"/>
    </location>
</feature>
<feature type="domain" description="EGF-like" evidence="12">
    <location>
        <begin position="287"/>
        <end position="328"/>
    </location>
</feature>
<dbReference type="PROSITE" id="PS01186">
    <property type="entry name" value="EGF_2"/>
    <property type="match status" value="1"/>
</dbReference>
<dbReference type="InterPro" id="IPR003598">
    <property type="entry name" value="Ig_sub2"/>
</dbReference>
<comment type="caution">
    <text evidence="10">Lacks conserved residue(s) required for the propagation of feature annotation.</text>
</comment>
<keyword evidence="4" id="KW-0677">Repeat</keyword>
<dbReference type="Pfam" id="PF07679">
    <property type="entry name" value="I-set"/>
    <property type="match status" value="1"/>
</dbReference>
<evidence type="ECO:0000256" key="5">
    <source>
        <dbReference type="ARBA" id="ARBA00022889"/>
    </source>
</evidence>
<dbReference type="PROSITE" id="PS50835">
    <property type="entry name" value="IG_LIKE"/>
    <property type="match status" value="1"/>
</dbReference>
<keyword evidence="9" id="KW-0393">Immunoglobulin domain</keyword>
<dbReference type="SUPFAM" id="SSF48726">
    <property type="entry name" value="Immunoglobulin"/>
    <property type="match status" value="1"/>
</dbReference>
<protein>
    <recommendedName>
        <fullName evidence="16">Ig-like domain-containing protein</fullName>
    </recommendedName>
</protein>
<dbReference type="InterPro" id="IPR000742">
    <property type="entry name" value="EGF"/>
</dbReference>
<dbReference type="GO" id="GO:0050808">
    <property type="term" value="P:synapse organization"/>
    <property type="evidence" value="ECO:0007669"/>
    <property type="project" value="TreeGrafter"/>
</dbReference>
<accession>A0A564Z041</accession>
<sequence length="366" mass="41508">MTKLTQKTLSSLILMVLMTCSSIIGKDIEPLKCGPAPDTSEIHRFLASSPIVLHARIQEMIPMKEGQKFDLIALITQIVIKPDNMDIPKRVMLRRFFLPSNGSSSNPYLDKIGCLEVFKPYTKYTFLLGDTGETIIHRGNELTVLALSGPTLTFSEKVNQDIQQFLCKSCYPPKLNSFEKTTMNFGDKITATCIAEGDPLPEVYWYKDNYPVDVVNSGYSVSVDVVQTGEHVLQAILEIENLILLDNGDYICKAKNSLGIAQSTLPLRVRKPELPLLDEEHVMNTRDLEPCDAEENHCFNDGQCFFKKSDPLDRRCSCKEGYMGDQCQFRTTGICMFQCFLRHRKELMIISGYKLSSNSFIYRYSR</sequence>
<reference evidence="14 15" key="1">
    <citation type="submission" date="2019-07" db="EMBL/GenBank/DDBJ databases">
        <authorList>
            <person name="Jastrzebski P J."/>
            <person name="Paukszto L."/>
            <person name="Jastrzebski P J."/>
        </authorList>
    </citation>
    <scope>NUCLEOTIDE SEQUENCE [LARGE SCALE GENOMIC DNA]</scope>
    <source>
        <strain evidence="14 15">WMS-il1</strain>
    </source>
</reference>
<evidence type="ECO:0000313" key="15">
    <source>
        <dbReference type="Proteomes" id="UP000321570"/>
    </source>
</evidence>
<evidence type="ECO:0000256" key="3">
    <source>
        <dbReference type="ARBA" id="ARBA00022729"/>
    </source>
</evidence>
<feature type="domain" description="Ig-like" evidence="13">
    <location>
        <begin position="173"/>
        <end position="268"/>
    </location>
</feature>
<comment type="subcellular location">
    <subcellularLocation>
        <location evidence="1">Membrane</location>
        <topology evidence="1">Single-pass membrane protein</topology>
    </subcellularLocation>
</comment>
<keyword evidence="5" id="KW-0130">Cell adhesion</keyword>
<proteinExistence type="predicted"/>
<dbReference type="SUPFAM" id="SSF57196">
    <property type="entry name" value="EGF/Laminin"/>
    <property type="match status" value="1"/>
</dbReference>
<keyword evidence="15" id="KW-1185">Reference proteome</keyword>
<dbReference type="InterPro" id="IPR013098">
    <property type="entry name" value="Ig_I-set"/>
</dbReference>
<evidence type="ECO:0000256" key="6">
    <source>
        <dbReference type="ARBA" id="ARBA00022989"/>
    </source>
</evidence>
<name>A0A564Z041_HYMDI</name>
<dbReference type="InterPro" id="IPR013783">
    <property type="entry name" value="Ig-like_fold"/>
</dbReference>
<evidence type="ECO:0008006" key="16">
    <source>
        <dbReference type="Google" id="ProtNLM"/>
    </source>
</evidence>
<evidence type="ECO:0000256" key="10">
    <source>
        <dbReference type="PROSITE-ProRule" id="PRU00076"/>
    </source>
</evidence>
<keyword evidence="6" id="KW-1133">Transmembrane helix</keyword>
<keyword evidence="10" id="KW-0245">EGF-like domain</keyword>
<dbReference type="PROSITE" id="PS50026">
    <property type="entry name" value="EGF_3"/>
    <property type="match status" value="1"/>
</dbReference>
<evidence type="ECO:0000259" key="12">
    <source>
        <dbReference type="PROSITE" id="PS50026"/>
    </source>
</evidence>
<dbReference type="InterPro" id="IPR007110">
    <property type="entry name" value="Ig-like_dom"/>
</dbReference>
<keyword evidence="2" id="KW-0812">Transmembrane</keyword>
<dbReference type="PANTHER" id="PTHR45080">
    <property type="entry name" value="CONTACTIN 5"/>
    <property type="match status" value="1"/>
</dbReference>
<evidence type="ECO:0000313" key="14">
    <source>
        <dbReference type="EMBL" id="VUZ52224.1"/>
    </source>
</evidence>
<dbReference type="GO" id="GO:0030424">
    <property type="term" value="C:axon"/>
    <property type="evidence" value="ECO:0007669"/>
    <property type="project" value="TreeGrafter"/>
</dbReference>
<dbReference type="PROSITE" id="PS00022">
    <property type="entry name" value="EGF_1"/>
    <property type="match status" value="1"/>
</dbReference>